<organism evidence="4 5">
    <name type="scientific">Oldenlandia corymbosa var. corymbosa</name>
    <dbReference type="NCBI Taxonomy" id="529605"/>
    <lineage>
        <taxon>Eukaryota</taxon>
        <taxon>Viridiplantae</taxon>
        <taxon>Streptophyta</taxon>
        <taxon>Embryophyta</taxon>
        <taxon>Tracheophyta</taxon>
        <taxon>Spermatophyta</taxon>
        <taxon>Magnoliopsida</taxon>
        <taxon>eudicotyledons</taxon>
        <taxon>Gunneridae</taxon>
        <taxon>Pentapetalae</taxon>
        <taxon>asterids</taxon>
        <taxon>lamiids</taxon>
        <taxon>Gentianales</taxon>
        <taxon>Rubiaceae</taxon>
        <taxon>Rubioideae</taxon>
        <taxon>Spermacoceae</taxon>
        <taxon>Hedyotis-Oldenlandia complex</taxon>
        <taxon>Oldenlandia</taxon>
    </lineage>
</organism>
<keyword evidence="1" id="KW-0547">Nucleotide-binding</keyword>
<sequence>MQFEAATEGEKVTKLELMSFHLRTLIQEHKSQTREMCIFVLDGAFKHKSSSQLEESFQNYGGETMFFMVFIQKNLEALGSNLDLSALVKQQIASVDCKLGLFRTFVWEISNVPSKYEGAFIGCMVLRLWIAEGFVKANEMQCLEHLAREYLDYLVSQNLVLATERGSMGQIKFCNVHDLLYDLCFQKAMEDNILHLIDPMNVIDETCTTIGFAFAAAIQLSAAKHPIQP</sequence>
<dbReference type="AlphaFoldDB" id="A0AAV1DWF6"/>
<dbReference type="EMBL" id="OX459124">
    <property type="protein sequence ID" value="CAI9112226.1"/>
    <property type="molecule type" value="Genomic_DNA"/>
</dbReference>
<evidence type="ECO:0000313" key="5">
    <source>
        <dbReference type="Proteomes" id="UP001161247"/>
    </source>
</evidence>
<dbReference type="Proteomes" id="UP001161247">
    <property type="component" value="Chromosome 7"/>
</dbReference>
<proteinExistence type="predicted"/>
<protein>
    <submittedName>
        <fullName evidence="4">OLC1v1012642C1</fullName>
    </submittedName>
</protein>
<dbReference type="InterPro" id="IPR058922">
    <property type="entry name" value="WHD_DRP"/>
</dbReference>
<evidence type="ECO:0000313" key="4">
    <source>
        <dbReference type="EMBL" id="CAI9112226.1"/>
    </source>
</evidence>
<name>A0AAV1DWF6_OLDCO</name>
<feature type="domain" description="Disease resistance protein winged helix" evidence="3">
    <location>
        <begin position="125"/>
        <end position="184"/>
    </location>
</feature>
<reference evidence="4" key="1">
    <citation type="submission" date="2023-03" db="EMBL/GenBank/DDBJ databases">
        <authorList>
            <person name="Julca I."/>
        </authorList>
    </citation>
    <scope>NUCLEOTIDE SEQUENCE</scope>
</reference>
<keyword evidence="2" id="KW-0067">ATP-binding</keyword>
<evidence type="ECO:0000256" key="1">
    <source>
        <dbReference type="ARBA" id="ARBA00022741"/>
    </source>
</evidence>
<evidence type="ECO:0000256" key="2">
    <source>
        <dbReference type="ARBA" id="ARBA00022840"/>
    </source>
</evidence>
<gene>
    <name evidence="4" type="ORF">OLC1_LOCUS19463</name>
</gene>
<keyword evidence="5" id="KW-1185">Reference proteome</keyword>
<dbReference type="Pfam" id="PF23559">
    <property type="entry name" value="WHD_DRP"/>
    <property type="match status" value="1"/>
</dbReference>
<evidence type="ECO:0000259" key="3">
    <source>
        <dbReference type="Pfam" id="PF23559"/>
    </source>
</evidence>
<accession>A0AAV1DWF6</accession>